<comment type="caution">
    <text evidence="1">The sequence shown here is derived from an EMBL/GenBank/DDBJ whole genome shotgun (WGS) entry which is preliminary data.</text>
</comment>
<protein>
    <submittedName>
        <fullName evidence="1">Phosphohydrolase</fullName>
    </submittedName>
</protein>
<dbReference type="RefSeq" id="WP_223876588.1">
    <property type="nucleotide sequence ID" value="NZ_BJDJ01000002.1"/>
</dbReference>
<accession>A0ABW1S3A1</accession>
<keyword evidence="2" id="KW-1185">Reference proteome</keyword>
<organism evidence="1 2">
    <name type="scientific">Lactiplantibacillus daowaiensis</name>
    <dbReference type="NCBI Taxonomy" id="2559918"/>
    <lineage>
        <taxon>Bacteria</taxon>
        <taxon>Bacillati</taxon>
        <taxon>Bacillota</taxon>
        <taxon>Bacilli</taxon>
        <taxon>Lactobacillales</taxon>
        <taxon>Lactobacillaceae</taxon>
        <taxon>Lactiplantibacillus</taxon>
    </lineage>
</organism>
<evidence type="ECO:0000313" key="2">
    <source>
        <dbReference type="Proteomes" id="UP001596282"/>
    </source>
</evidence>
<dbReference type="Proteomes" id="UP001596282">
    <property type="component" value="Unassembled WGS sequence"/>
</dbReference>
<proteinExistence type="predicted"/>
<name>A0ABW1S3A1_9LACO</name>
<evidence type="ECO:0000313" key="1">
    <source>
        <dbReference type="EMBL" id="MFC6182343.1"/>
    </source>
</evidence>
<dbReference type="EMBL" id="JBHSSC010000044">
    <property type="protein sequence ID" value="MFC6182343.1"/>
    <property type="molecule type" value="Genomic_DNA"/>
</dbReference>
<reference evidence="2" key="1">
    <citation type="journal article" date="2019" name="Int. J. Syst. Evol. Microbiol.">
        <title>The Global Catalogue of Microorganisms (GCM) 10K type strain sequencing project: providing services to taxonomists for standard genome sequencing and annotation.</title>
        <authorList>
            <consortium name="The Broad Institute Genomics Platform"/>
            <consortium name="The Broad Institute Genome Sequencing Center for Infectious Disease"/>
            <person name="Wu L."/>
            <person name="Ma J."/>
        </authorList>
    </citation>
    <scope>NUCLEOTIDE SEQUENCE [LARGE SCALE GENOMIC DNA]</scope>
    <source>
        <strain evidence="2">CCM 8933</strain>
    </source>
</reference>
<sequence length="177" mass="18867">MIVEQVNPLYVCGIIGDETSLIVTKNLTGPFTNRYDLATAPLTADTSLSATVSQITAIQTGLQTTIAKQLGTIRLTLPALAVDQPRQALIQTFYLLEPVGGQLLTQRPAYTAALSAGAARVPLAQLNWANSSPLVMQAKRYLLTGAFPVEDQVIAAYDIPATPQFPLPTVDNSDDAL</sequence>
<gene>
    <name evidence="1" type="ORF">ACFP5Y_13985</name>
</gene>